<accession>A0ABQ5M5W9</accession>
<evidence type="ECO:0000259" key="2">
    <source>
        <dbReference type="Pfam" id="PF13518"/>
    </source>
</evidence>
<dbReference type="InterPro" id="IPR055247">
    <property type="entry name" value="InsJ-like_HTH"/>
</dbReference>
<dbReference type="InterPro" id="IPR052057">
    <property type="entry name" value="IS150/IS1296_orfA-like"/>
</dbReference>
<protein>
    <recommendedName>
        <fullName evidence="2">Insertion element IS150 protein InsJ-like helix-turn-helix domain-containing protein</fullName>
    </recommendedName>
</protein>
<proteinExistence type="inferred from homology"/>
<dbReference type="SUPFAM" id="SSF46689">
    <property type="entry name" value="Homeodomain-like"/>
    <property type="match status" value="1"/>
</dbReference>
<evidence type="ECO:0000313" key="4">
    <source>
        <dbReference type="Proteomes" id="UP001419084"/>
    </source>
</evidence>
<dbReference type="EMBL" id="BRPJ01000033">
    <property type="protein sequence ID" value="GLB30015.1"/>
    <property type="molecule type" value="Genomic_DNA"/>
</dbReference>
<dbReference type="RefSeq" id="WP_346065146.1">
    <property type="nucleotide sequence ID" value="NZ_BRPJ01000033.1"/>
</dbReference>
<comment type="caution">
    <text evidence="3">The sequence shown here is derived from an EMBL/GenBank/DDBJ whole genome shotgun (WGS) entry which is preliminary data.</text>
</comment>
<dbReference type="InterPro" id="IPR036388">
    <property type="entry name" value="WH-like_DNA-bd_sf"/>
</dbReference>
<dbReference type="PANTHER" id="PTHR33795:SF1">
    <property type="entry name" value="INSERTION ELEMENT IS150 PROTEIN INSJ"/>
    <property type="match status" value="1"/>
</dbReference>
<dbReference type="Pfam" id="PF13518">
    <property type="entry name" value="HTH_28"/>
    <property type="match status" value="1"/>
</dbReference>
<organism evidence="3 4">
    <name type="scientific">Lacrimispora amygdalina</name>
    <dbReference type="NCBI Taxonomy" id="253257"/>
    <lineage>
        <taxon>Bacteria</taxon>
        <taxon>Bacillati</taxon>
        <taxon>Bacillota</taxon>
        <taxon>Clostridia</taxon>
        <taxon>Lachnospirales</taxon>
        <taxon>Lachnospiraceae</taxon>
        <taxon>Lacrimispora</taxon>
    </lineage>
</organism>
<dbReference type="InterPro" id="IPR009057">
    <property type="entry name" value="Homeodomain-like_sf"/>
</dbReference>
<gene>
    <name evidence="3" type="ORF">LAD12857_19380</name>
</gene>
<name>A0ABQ5M5W9_9FIRM</name>
<dbReference type="InterPro" id="IPR010921">
    <property type="entry name" value="Trp_repressor/repl_initiator"/>
</dbReference>
<dbReference type="Proteomes" id="UP001419084">
    <property type="component" value="Unassembled WGS sequence"/>
</dbReference>
<reference evidence="3 4" key="1">
    <citation type="journal article" date="2024" name="Int. J. Syst. Evol. Microbiol.">
        <title>Lacrimispora brassicae sp. nov. isolated from fermented cabbage, and proposal of Clostridium indicum Gundawar et al. 2019 and Clostridium methoxybenzovorans Mechichi et al. 1999 as heterotypic synonyms of Lacrimispora amygdalina (Parshina et al. 2003) Haas and Blanchard 2020 and Lacrimispora indolis (McClung and McCoy 1957) Haas and Blanchard 2020, respectively.</title>
        <authorList>
            <person name="Kobayashi H."/>
            <person name="Tanizawa Y."/>
            <person name="Sakamoto M."/>
            <person name="Ohkuma M."/>
            <person name="Tohno M."/>
        </authorList>
    </citation>
    <scope>NUCLEOTIDE SEQUENCE [LARGE SCALE GENOMIC DNA]</scope>
    <source>
        <strain evidence="3 4">DSM 12857</strain>
    </source>
</reference>
<comment type="similarity">
    <text evidence="1">Belongs to the IS150/IS1296 orfA family.</text>
</comment>
<dbReference type="Gene3D" id="1.10.10.10">
    <property type="entry name" value="Winged helix-like DNA-binding domain superfamily/Winged helix DNA-binding domain"/>
    <property type="match status" value="1"/>
</dbReference>
<dbReference type="SUPFAM" id="SSF48295">
    <property type="entry name" value="TrpR-like"/>
    <property type="match status" value="1"/>
</dbReference>
<evidence type="ECO:0000313" key="3">
    <source>
        <dbReference type="EMBL" id="GLB30015.1"/>
    </source>
</evidence>
<evidence type="ECO:0000256" key="1">
    <source>
        <dbReference type="ARBA" id="ARBA00038232"/>
    </source>
</evidence>
<keyword evidence="4" id="KW-1185">Reference proteome</keyword>
<sequence length="108" mass="12602">MSKYSEQDKLRAINYYLAGHSFRETERALGISWSSIKEWVRMYRKNGVEGITKKNRNYTGDFKVHVVEYMHTYQLSSLEAASLFLIPSHRVVDKWEPCLLRGRGTGTL</sequence>
<dbReference type="PANTHER" id="PTHR33795">
    <property type="entry name" value="INSERTION ELEMENT IS150 PROTEIN INSJ"/>
    <property type="match status" value="1"/>
</dbReference>
<feature type="domain" description="Insertion element IS150 protein InsJ-like helix-turn-helix" evidence="2">
    <location>
        <begin position="9"/>
        <end position="56"/>
    </location>
</feature>